<dbReference type="GO" id="GO:0016301">
    <property type="term" value="F:kinase activity"/>
    <property type="evidence" value="ECO:0007669"/>
    <property type="project" value="UniProtKB-KW"/>
</dbReference>
<accession>S7VBU0</accession>
<keyword evidence="8" id="KW-0460">Magnesium</keyword>
<name>S7VBU0_DESML</name>
<dbReference type="PATRIC" id="fig|1121405.3.peg.380"/>
<dbReference type="FunFam" id="3.40.50.2020:FF:000007">
    <property type="entry name" value="Ribose-phosphate pyrophosphokinase"/>
    <property type="match status" value="1"/>
</dbReference>
<reference evidence="13 14" key="1">
    <citation type="journal article" date="2013" name="Genome Announc.">
        <title>Draft genome sequences for three mercury-methylating, sulfate-reducing bacteria.</title>
        <authorList>
            <person name="Brown S.D."/>
            <person name="Hurt R.A.Jr."/>
            <person name="Gilmour C.C."/>
            <person name="Elias D.A."/>
        </authorList>
    </citation>
    <scope>NUCLEOTIDE SEQUENCE [LARGE SCALE GENOMIC DNA]</scope>
    <source>
        <strain evidence="13 14">DSM 2059</strain>
    </source>
</reference>
<dbReference type="GO" id="GO:0004749">
    <property type="term" value="F:ribose phosphate diphosphokinase activity"/>
    <property type="evidence" value="ECO:0007669"/>
    <property type="project" value="UniProtKB-EC"/>
</dbReference>
<dbReference type="EC" id="2.7.6.1" evidence="1"/>
<evidence type="ECO:0000256" key="9">
    <source>
        <dbReference type="ARBA" id="ARBA00049535"/>
    </source>
</evidence>
<feature type="domain" description="Ribose-phosphate pyrophosphokinase N-terminal" evidence="12">
    <location>
        <begin position="4"/>
        <end position="117"/>
    </location>
</feature>
<dbReference type="GO" id="GO:0000287">
    <property type="term" value="F:magnesium ion binding"/>
    <property type="evidence" value="ECO:0007669"/>
    <property type="project" value="InterPro"/>
</dbReference>
<evidence type="ECO:0000256" key="6">
    <source>
        <dbReference type="ARBA" id="ARBA00022777"/>
    </source>
</evidence>
<evidence type="ECO:0000256" key="10">
    <source>
        <dbReference type="RuleBase" id="RU004324"/>
    </source>
</evidence>
<dbReference type="eggNOG" id="COG0462">
    <property type="taxonomic scope" value="Bacteria"/>
</dbReference>
<dbReference type="Gene3D" id="3.40.50.2020">
    <property type="match status" value="2"/>
</dbReference>
<dbReference type="Proteomes" id="UP000014977">
    <property type="component" value="Unassembled WGS sequence"/>
</dbReference>
<dbReference type="GO" id="GO:0005737">
    <property type="term" value="C:cytoplasm"/>
    <property type="evidence" value="ECO:0007669"/>
    <property type="project" value="TreeGrafter"/>
</dbReference>
<organism evidence="13 14">
    <name type="scientific">Desulfococcus multivorans DSM 2059</name>
    <dbReference type="NCBI Taxonomy" id="1121405"/>
    <lineage>
        <taxon>Bacteria</taxon>
        <taxon>Pseudomonadati</taxon>
        <taxon>Thermodesulfobacteriota</taxon>
        <taxon>Desulfobacteria</taxon>
        <taxon>Desulfobacterales</taxon>
        <taxon>Desulfococcaceae</taxon>
        <taxon>Desulfococcus</taxon>
    </lineage>
</organism>
<evidence type="ECO:0000313" key="13">
    <source>
        <dbReference type="EMBL" id="EPR44169.1"/>
    </source>
</evidence>
<comment type="catalytic activity">
    <reaction evidence="9">
        <text>D-ribose 5-phosphate + ATP = 5-phospho-alpha-D-ribose 1-diphosphate + AMP + H(+)</text>
        <dbReference type="Rhea" id="RHEA:15609"/>
        <dbReference type="ChEBI" id="CHEBI:15378"/>
        <dbReference type="ChEBI" id="CHEBI:30616"/>
        <dbReference type="ChEBI" id="CHEBI:58017"/>
        <dbReference type="ChEBI" id="CHEBI:78346"/>
        <dbReference type="ChEBI" id="CHEBI:456215"/>
        <dbReference type="EC" id="2.7.6.1"/>
    </reaction>
</comment>
<keyword evidence="3" id="KW-0479">Metal-binding</keyword>
<proteinExistence type="inferred from homology"/>
<evidence type="ECO:0000256" key="3">
    <source>
        <dbReference type="ARBA" id="ARBA00022723"/>
    </source>
</evidence>
<evidence type="ECO:0000313" key="14">
    <source>
        <dbReference type="Proteomes" id="UP000014977"/>
    </source>
</evidence>
<dbReference type="EMBL" id="ATHJ01000033">
    <property type="protein sequence ID" value="EPR44169.1"/>
    <property type="molecule type" value="Genomic_DNA"/>
</dbReference>
<keyword evidence="6 13" id="KW-0418">Kinase</keyword>
<gene>
    <name evidence="13" type="ORF">dsmv_1119</name>
</gene>
<dbReference type="Pfam" id="PF13793">
    <property type="entry name" value="Pribosyltran_N"/>
    <property type="match status" value="1"/>
</dbReference>
<evidence type="ECO:0000256" key="4">
    <source>
        <dbReference type="ARBA" id="ARBA00022727"/>
    </source>
</evidence>
<keyword evidence="14" id="KW-1185">Reference proteome</keyword>
<dbReference type="GO" id="GO:0006164">
    <property type="term" value="P:purine nucleotide biosynthetic process"/>
    <property type="evidence" value="ECO:0007669"/>
    <property type="project" value="TreeGrafter"/>
</dbReference>
<dbReference type="GO" id="GO:0005524">
    <property type="term" value="F:ATP binding"/>
    <property type="evidence" value="ECO:0007669"/>
    <property type="project" value="UniProtKB-KW"/>
</dbReference>
<dbReference type="SUPFAM" id="SSF53271">
    <property type="entry name" value="PRTase-like"/>
    <property type="match status" value="2"/>
</dbReference>
<dbReference type="GO" id="GO:0002189">
    <property type="term" value="C:ribose phosphate diphosphokinase complex"/>
    <property type="evidence" value="ECO:0007669"/>
    <property type="project" value="TreeGrafter"/>
</dbReference>
<keyword evidence="7" id="KW-0067">ATP-binding</keyword>
<dbReference type="InterPro" id="IPR000836">
    <property type="entry name" value="PRTase_dom"/>
</dbReference>
<dbReference type="InterPro" id="IPR029099">
    <property type="entry name" value="Pribosyltran_N"/>
</dbReference>
<dbReference type="STRING" id="897.B2D07_04240"/>
<evidence type="ECO:0000256" key="8">
    <source>
        <dbReference type="ARBA" id="ARBA00022842"/>
    </source>
</evidence>
<dbReference type="NCBIfam" id="TIGR01251">
    <property type="entry name" value="ribP_PPkin"/>
    <property type="match status" value="1"/>
</dbReference>
<evidence type="ECO:0000256" key="7">
    <source>
        <dbReference type="ARBA" id="ARBA00022840"/>
    </source>
</evidence>
<keyword evidence="5" id="KW-0547">Nucleotide-binding</keyword>
<dbReference type="PANTHER" id="PTHR10210:SF32">
    <property type="entry name" value="RIBOSE-PHOSPHATE PYROPHOSPHOKINASE 2"/>
    <property type="match status" value="1"/>
</dbReference>
<protein>
    <recommendedName>
        <fullName evidence="1">ribose-phosphate diphosphokinase</fullName>
        <ecNumber evidence="1">2.7.6.1</ecNumber>
    </recommendedName>
</protein>
<evidence type="ECO:0000256" key="1">
    <source>
        <dbReference type="ARBA" id="ARBA00013247"/>
    </source>
</evidence>
<dbReference type="AlphaFoldDB" id="S7VBU0"/>
<dbReference type="PANTHER" id="PTHR10210">
    <property type="entry name" value="RIBOSE-PHOSPHATE DIPHOSPHOKINASE FAMILY MEMBER"/>
    <property type="match status" value="1"/>
</dbReference>
<evidence type="ECO:0000256" key="5">
    <source>
        <dbReference type="ARBA" id="ARBA00022741"/>
    </source>
</evidence>
<dbReference type="SMART" id="SM01400">
    <property type="entry name" value="Pribosyltran_N"/>
    <property type="match status" value="1"/>
</dbReference>
<evidence type="ECO:0000259" key="11">
    <source>
        <dbReference type="Pfam" id="PF00156"/>
    </source>
</evidence>
<dbReference type="Pfam" id="PF00156">
    <property type="entry name" value="Pribosyltran"/>
    <property type="match status" value="1"/>
</dbReference>
<dbReference type="InterPro" id="IPR029057">
    <property type="entry name" value="PRTase-like"/>
</dbReference>
<dbReference type="InterPro" id="IPR005946">
    <property type="entry name" value="Rib-P_diPkinase"/>
</dbReference>
<evidence type="ECO:0000259" key="12">
    <source>
        <dbReference type="Pfam" id="PF13793"/>
    </source>
</evidence>
<keyword evidence="4 10" id="KW-0545">Nucleotide biosynthesis</keyword>
<keyword evidence="2" id="KW-0808">Transferase</keyword>
<sequence>MTLSLIPGTANPALAEAIVGRLGMTATTCRIEAFPDDELQVRIGHSLAGSDVYIVQSTGPPVGRNLLELLLIADAARRAGAMRVTAVVPYFGYARQDRRTDTGEPVGAKVLADMIATRADQMITVHLHNPAIEGFFSLPVEHLLPTRLIAGRLKEIVSGDAVLVAPDLGAVKLTQRYADDLDLPVAYVHKERVSGERVAVRRIIGEIADRSPIVVDDMISTGRTLISTIEALGERGCRLPATVAVTHALPVEGAVARLMSHPVGSIIATNSLVQTPERPAAMEILDLAPLIAEAIRRRHEKTSAAGH</sequence>
<comment type="similarity">
    <text evidence="10">Belongs to the ribose-phosphate pyrophosphokinase family.</text>
</comment>
<feature type="domain" description="Phosphoribosyltransferase" evidence="11">
    <location>
        <begin position="147"/>
        <end position="238"/>
    </location>
</feature>
<dbReference type="CDD" id="cd06223">
    <property type="entry name" value="PRTases_typeI"/>
    <property type="match status" value="1"/>
</dbReference>
<comment type="caution">
    <text evidence="13">The sequence shown here is derived from an EMBL/GenBank/DDBJ whole genome shotgun (WGS) entry which is preliminary data.</text>
</comment>
<dbReference type="GO" id="GO:0006015">
    <property type="term" value="P:5-phosphoribose 1-diphosphate biosynthetic process"/>
    <property type="evidence" value="ECO:0007669"/>
    <property type="project" value="TreeGrafter"/>
</dbReference>
<evidence type="ECO:0000256" key="2">
    <source>
        <dbReference type="ARBA" id="ARBA00022679"/>
    </source>
</evidence>